<keyword evidence="3" id="KW-0963">Cytoplasm</keyword>
<dbReference type="AlphaFoldDB" id="A0A0N5AQC8"/>
<comment type="similarity">
    <text evidence="2">Belongs to the ARPC3 family.</text>
</comment>
<dbReference type="WBParaSite" id="SMUV_0000688501-mRNA-1">
    <property type="protein sequence ID" value="SMUV_0000688501-mRNA-1"/>
    <property type="gene ID" value="SMUV_0000688501"/>
</dbReference>
<dbReference type="Proteomes" id="UP000046393">
    <property type="component" value="Unplaced"/>
</dbReference>
<evidence type="ECO:0000256" key="1">
    <source>
        <dbReference type="ARBA" id="ARBA00004245"/>
    </source>
</evidence>
<feature type="domain" description="PH" evidence="6">
    <location>
        <begin position="18"/>
        <end position="117"/>
    </location>
</feature>
<sequence length="315" mass="36475">MLANGRDLAALCTDQSYERRFEGQLFILQDSRWRFSYAILKANLLFFFNKSDEVGVEAPFMVLIIEDCCMELCDDNQTGRDFCFEVRFKTTGRRFIFAAESFYALGKWISILTVSSIEYINLTKQSFLDQLSNEKTSEAYHSKYSDIQAEVGNMALCPLRTTFKGPAPKINDQDVIDEAILFFKPNIFFREYEIRGPADRTLIYLTLYITECLKKLSKCPSKVQAQKDMATLALSQNLPIPGEEAFPFNAIYKAPQNKNEEETMRAYLLQLRQELGQRLIEKVFDPETDKPNKWWICFAKRRFMDKSLAKPGTTL</sequence>
<comment type="subcellular location">
    <subcellularLocation>
        <location evidence="1">Cytoplasm</location>
        <location evidence="1">Cytoskeleton</location>
    </subcellularLocation>
</comment>
<dbReference type="PANTHER" id="PTHR12391">
    <property type="entry name" value="ARP2/3 COMPLEX 21 KD SUBUNIT"/>
    <property type="match status" value="1"/>
</dbReference>
<dbReference type="SUPFAM" id="SSF50729">
    <property type="entry name" value="PH domain-like"/>
    <property type="match status" value="1"/>
</dbReference>
<dbReference type="Gene3D" id="1.10.1760.10">
    <property type="entry name" value="Actin-related protein 2/3 complex subunit 3"/>
    <property type="match status" value="1"/>
</dbReference>
<dbReference type="PROSITE" id="PS50003">
    <property type="entry name" value="PH_DOMAIN"/>
    <property type="match status" value="1"/>
</dbReference>
<dbReference type="Pfam" id="PF00169">
    <property type="entry name" value="PH"/>
    <property type="match status" value="1"/>
</dbReference>
<organism evidence="7 8">
    <name type="scientific">Syphacia muris</name>
    <dbReference type="NCBI Taxonomy" id="451379"/>
    <lineage>
        <taxon>Eukaryota</taxon>
        <taxon>Metazoa</taxon>
        <taxon>Ecdysozoa</taxon>
        <taxon>Nematoda</taxon>
        <taxon>Chromadorea</taxon>
        <taxon>Rhabditida</taxon>
        <taxon>Spirurina</taxon>
        <taxon>Oxyuridomorpha</taxon>
        <taxon>Oxyuroidea</taxon>
        <taxon>Oxyuridae</taxon>
        <taxon>Syphacia</taxon>
    </lineage>
</organism>
<evidence type="ECO:0000256" key="5">
    <source>
        <dbReference type="ARBA" id="ARBA00023212"/>
    </source>
</evidence>
<dbReference type="GO" id="GO:0003779">
    <property type="term" value="F:actin binding"/>
    <property type="evidence" value="ECO:0007669"/>
    <property type="project" value="UniProtKB-KW"/>
</dbReference>
<dbReference type="SUPFAM" id="SSF69060">
    <property type="entry name" value="Arp2/3 complex 21 kDa subunit ARPC3"/>
    <property type="match status" value="1"/>
</dbReference>
<dbReference type="GO" id="GO:0030833">
    <property type="term" value="P:regulation of actin filament polymerization"/>
    <property type="evidence" value="ECO:0007669"/>
    <property type="project" value="InterPro"/>
</dbReference>
<dbReference type="InterPro" id="IPR007204">
    <property type="entry name" value="ARPC3"/>
</dbReference>
<dbReference type="InterPro" id="IPR001849">
    <property type="entry name" value="PH_domain"/>
</dbReference>
<evidence type="ECO:0000259" key="6">
    <source>
        <dbReference type="PROSITE" id="PS50003"/>
    </source>
</evidence>
<dbReference type="GO" id="GO:0034314">
    <property type="term" value="P:Arp2/3 complex-mediated actin nucleation"/>
    <property type="evidence" value="ECO:0007669"/>
    <property type="project" value="InterPro"/>
</dbReference>
<evidence type="ECO:0000256" key="3">
    <source>
        <dbReference type="ARBA" id="ARBA00022490"/>
    </source>
</evidence>
<dbReference type="Pfam" id="PF04062">
    <property type="entry name" value="P21-Arc"/>
    <property type="match status" value="1"/>
</dbReference>
<keyword evidence="7" id="KW-1185">Reference proteome</keyword>
<keyword evidence="5" id="KW-0206">Cytoskeleton</keyword>
<protein>
    <submittedName>
        <fullName evidence="8">PH domain-containing protein</fullName>
    </submittedName>
</protein>
<keyword evidence="4" id="KW-0009">Actin-binding</keyword>
<dbReference type="InterPro" id="IPR036753">
    <property type="entry name" value="ARPC3_sf"/>
</dbReference>
<evidence type="ECO:0000313" key="7">
    <source>
        <dbReference type="Proteomes" id="UP000046393"/>
    </source>
</evidence>
<accession>A0A0N5AQC8</accession>
<dbReference type="Gene3D" id="2.30.29.30">
    <property type="entry name" value="Pleckstrin-homology domain (PH domain)/Phosphotyrosine-binding domain (PTB)"/>
    <property type="match status" value="1"/>
</dbReference>
<evidence type="ECO:0000313" key="8">
    <source>
        <dbReference type="WBParaSite" id="SMUV_0000688501-mRNA-1"/>
    </source>
</evidence>
<dbReference type="GO" id="GO:0005885">
    <property type="term" value="C:Arp2/3 protein complex"/>
    <property type="evidence" value="ECO:0007669"/>
    <property type="project" value="InterPro"/>
</dbReference>
<evidence type="ECO:0000256" key="2">
    <source>
        <dbReference type="ARBA" id="ARBA00010856"/>
    </source>
</evidence>
<name>A0A0N5AQC8_9BILA</name>
<reference evidence="8" key="1">
    <citation type="submission" date="2017-02" db="UniProtKB">
        <authorList>
            <consortium name="WormBaseParasite"/>
        </authorList>
    </citation>
    <scope>IDENTIFICATION</scope>
</reference>
<dbReference type="InterPro" id="IPR011993">
    <property type="entry name" value="PH-like_dom_sf"/>
</dbReference>
<proteinExistence type="inferred from homology"/>
<dbReference type="STRING" id="451379.A0A0N5AQC8"/>
<evidence type="ECO:0000256" key="4">
    <source>
        <dbReference type="ARBA" id="ARBA00023203"/>
    </source>
</evidence>